<dbReference type="EMBL" id="JAGMUX010000034">
    <property type="protein sequence ID" value="KAH7207848.1"/>
    <property type="molecule type" value="Genomic_DNA"/>
</dbReference>
<accession>A0A9P9FV99</accession>
<evidence type="ECO:0000259" key="6">
    <source>
        <dbReference type="Pfam" id="PF08546"/>
    </source>
</evidence>
<dbReference type="AlphaFoldDB" id="A0A9P9FV99"/>
<dbReference type="EC" id="1.1.1.169" evidence="4"/>
<comment type="catalytic activity">
    <reaction evidence="4">
        <text>(R)-pantoate + NADP(+) = 2-dehydropantoate + NADPH + H(+)</text>
        <dbReference type="Rhea" id="RHEA:16233"/>
        <dbReference type="ChEBI" id="CHEBI:11561"/>
        <dbReference type="ChEBI" id="CHEBI:15378"/>
        <dbReference type="ChEBI" id="CHEBI:15980"/>
        <dbReference type="ChEBI" id="CHEBI:57783"/>
        <dbReference type="ChEBI" id="CHEBI:58349"/>
        <dbReference type="EC" id="1.1.1.169"/>
    </reaction>
</comment>
<sequence>MAVTSNILLVGGGGLGVIAALSLEASCRAQVTAVLRSNYKIVKENGYNVKSCDHGDIEGWSPTKIVRQIPQVSSDDQTYDYIVITTKNIPSAGPGMAELIAPAVSPRITVIVLIQNGLNIEKPYLERYPYNIVLSGISFAGSQELQPGVIEHGNHDHLLVGAFWNENVDIAREQAAAKSFVSLYAASGKASCFYTANPMSHRWKKLVYNAIMNPLCAITNLDSGSLRQSGSAILKTIRDAMEEIIAAAGAAGYTLPPGTAEDLLKDDPIDGHFEPSMLQDVRKGNLIEYEYLVGEPLREGRHLGVQMPTLSMLYAMCQALQYRIQCARPSY</sequence>
<comment type="function">
    <text evidence="4">Catalyzes the NADPH-dependent reduction of ketopantoate into pantoic acid.</text>
</comment>
<dbReference type="GeneID" id="70219059"/>
<dbReference type="OrthoDB" id="3609at2759"/>
<gene>
    <name evidence="7" type="ORF">BKA55DRAFT_529900</name>
</gene>
<feature type="domain" description="Ketopantoate reductase C-terminal" evidence="6">
    <location>
        <begin position="199"/>
        <end position="321"/>
    </location>
</feature>
<evidence type="ECO:0000256" key="2">
    <source>
        <dbReference type="ARBA" id="ARBA00022857"/>
    </source>
</evidence>
<keyword evidence="3 4" id="KW-0560">Oxidoreductase</keyword>
<dbReference type="Proteomes" id="UP000720189">
    <property type="component" value="Unassembled WGS sequence"/>
</dbReference>
<dbReference type="RefSeq" id="XP_046041223.1">
    <property type="nucleotide sequence ID" value="XM_046189105.1"/>
</dbReference>
<comment type="similarity">
    <text evidence="1 4">Belongs to the ketopantoate reductase family.</text>
</comment>
<protein>
    <recommendedName>
        <fullName evidence="4">2-dehydropantoate 2-reductase</fullName>
        <ecNumber evidence="4">1.1.1.169</ecNumber>
    </recommendedName>
    <alternativeName>
        <fullName evidence="4">Ketopantoate reductase</fullName>
    </alternativeName>
</protein>
<comment type="caution">
    <text evidence="7">The sequence shown here is derived from an EMBL/GenBank/DDBJ whole genome shotgun (WGS) entry which is preliminary data.</text>
</comment>
<keyword evidence="2 4" id="KW-0521">NADP</keyword>
<dbReference type="NCBIfam" id="TIGR00745">
    <property type="entry name" value="apbA_panE"/>
    <property type="match status" value="1"/>
</dbReference>
<feature type="domain" description="Ketopantoate reductase N-terminal" evidence="5">
    <location>
        <begin position="7"/>
        <end position="163"/>
    </location>
</feature>
<dbReference type="FunFam" id="1.10.1040.10:FF:000017">
    <property type="entry name" value="2-dehydropantoate 2-reductase"/>
    <property type="match status" value="1"/>
</dbReference>
<dbReference type="InterPro" id="IPR013328">
    <property type="entry name" value="6PGD_dom2"/>
</dbReference>
<dbReference type="InterPro" id="IPR008927">
    <property type="entry name" value="6-PGluconate_DH-like_C_sf"/>
</dbReference>
<evidence type="ECO:0000256" key="3">
    <source>
        <dbReference type="ARBA" id="ARBA00023002"/>
    </source>
</evidence>
<dbReference type="PANTHER" id="PTHR21708">
    <property type="entry name" value="PROBABLE 2-DEHYDROPANTOATE 2-REDUCTASE"/>
    <property type="match status" value="1"/>
</dbReference>
<organism evidence="7 8">
    <name type="scientific">Fusarium redolens</name>
    <dbReference type="NCBI Taxonomy" id="48865"/>
    <lineage>
        <taxon>Eukaryota</taxon>
        <taxon>Fungi</taxon>
        <taxon>Dikarya</taxon>
        <taxon>Ascomycota</taxon>
        <taxon>Pezizomycotina</taxon>
        <taxon>Sordariomycetes</taxon>
        <taxon>Hypocreomycetidae</taxon>
        <taxon>Hypocreales</taxon>
        <taxon>Nectriaceae</taxon>
        <taxon>Fusarium</taxon>
        <taxon>Fusarium redolens species complex</taxon>
    </lineage>
</organism>
<reference evidence="7" key="1">
    <citation type="journal article" date="2021" name="Nat. Commun.">
        <title>Genetic determinants of endophytism in the Arabidopsis root mycobiome.</title>
        <authorList>
            <person name="Mesny F."/>
            <person name="Miyauchi S."/>
            <person name="Thiergart T."/>
            <person name="Pickel B."/>
            <person name="Atanasova L."/>
            <person name="Karlsson M."/>
            <person name="Huettel B."/>
            <person name="Barry K.W."/>
            <person name="Haridas S."/>
            <person name="Chen C."/>
            <person name="Bauer D."/>
            <person name="Andreopoulos W."/>
            <person name="Pangilinan J."/>
            <person name="LaButti K."/>
            <person name="Riley R."/>
            <person name="Lipzen A."/>
            <person name="Clum A."/>
            <person name="Drula E."/>
            <person name="Henrissat B."/>
            <person name="Kohler A."/>
            <person name="Grigoriev I.V."/>
            <person name="Martin F.M."/>
            <person name="Hacquard S."/>
        </authorList>
    </citation>
    <scope>NUCLEOTIDE SEQUENCE</scope>
    <source>
        <strain evidence="7">MPI-CAGE-AT-0023</strain>
    </source>
</reference>
<dbReference type="InterPro" id="IPR013752">
    <property type="entry name" value="KPA_reductase"/>
</dbReference>
<dbReference type="PANTHER" id="PTHR21708:SF30">
    <property type="entry name" value="2-DEHYDROPANTOATE 2-REDUCTASE-RELATED"/>
    <property type="match status" value="1"/>
</dbReference>
<dbReference type="GO" id="GO:0005737">
    <property type="term" value="C:cytoplasm"/>
    <property type="evidence" value="ECO:0007669"/>
    <property type="project" value="TreeGrafter"/>
</dbReference>
<dbReference type="Gene3D" id="3.40.50.720">
    <property type="entry name" value="NAD(P)-binding Rossmann-like Domain"/>
    <property type="match status" value="1"/>
</dbReference>
<name>A0A9P9FV99_FUSRE</name>
<dbReference type="InterPro" id="IPR051402">
    <property type="entry name" value="KPR-Related"/>
</dbReference>
<dbReference type="GO" id="GO:0008677">
    <property type="term" value="F:2-dehydropantoate 2-reductase activity"/>
    <property type="evidence" value="ECO:0007669"/>
    <property type="project" value="UniProtKB-EC"/>
</dbReference>
<evidence type="ECO:0000313" key="7">
    <source>
        <dbReference type="EMBL" id="KAH7207848.1"/>
    </source>
</evidence>
<dbReference type="GO" id="GO:0015940">
    <property type="term" value="P:pantothenate biosynthetic process"/>
    <property type="evidence" value="ECO:0007669"/>
    <property type="project" value="InterPro"/>
</dbReference>
<dbReference type="Pfam" id="PF02558">
    <property type="entry name" value="ApbA"/>
    <property type="match status" value="1"/>
</dbReference>
<proteinExistence type="inferred from homology"/>
<dbReference type="Gene3D" id="1.10.1040.10">
    <property type="entry name" value="N-(1-d-carboxylethyl)-l-norvaline Dehydrogenase, domain 2"/>
    <property type="match status" value="1"/>
</dbReference>
<evidence type="ECO:0000256" key="4">
    <source>
        <dbReference type="RuleBase" id="RU362068"/>
    </source>
</evidence>
<evidence type="ECO:0000313" key="8">
    <source>
        <dbReference type="Proteomes" id="UP000720189"/>
    </source>
</evidence>
<evidence type="ECO:0000259" key="5">
    <source>
        <dbReference type="Pfam" id="PF02558"/>
    </source>
</evidence>
<evidence type="ECO:0000256" key="1">
    <source>
        <dbReference type="ARBA" id="ARBA00007870"/>
    </source>
</evidence>
<dbReference type="SUPFAM" id="SSF48179">
    <property type="entry name" value="6-phosphogluconate dehydrogenase C-terminal domain-like"/>
    <property type="match status" value="1"/>
</dbReference>
<keyword evidence="8" id="KW-1185">Reference proteome</keyword>
<dbReference type="InterPro" id="IPR013332">
    <property type="entry name" value="KPR_N"/>
</dbReference>
<dbReference type="InterPro" id="IPR003710">
    <property type="entry name" value="ApbA"/>
</dbReference>
<dbReference type="Pfam" id="PF08546">
    <property type="entry name" value="ApbA_C"/>
    <property type="match status" value="1"/>
</dbReference>